<keyword evidence="3" id="KW-1185">Reference proteome</keyword>
<dbReference type="CDD" id="cd00093">
    <property type="entry name" value="HTH_XRE"/>
    <property type="match status" value="1"/>
</dbReference>
<evidence type="ECO:0000259" key="1">
    <source>
        <dbReference type="PROSITE" id="PS50943"/>
    </source>
</evidence>
<proteinExistence type="predicted"/>
<dbReference type="SMART" id="SM00530">
    <property type="entry name" value="HTH_XRE"/>
    <property type="match status" value="1"/>
</dbReference>
<dbReference type="Gene3D" id="2.10.109.10">
    <property type="entry name" value="Umud Fragment, subunit A"/>
    <property type="match status" value="1"/>
</dbReference>
<name>A0A2S5JE58_9RHOB</name>
<accession>A0A2S5JE58</accession>
<comment type="caution">
    <text evidence="2">The sequence shown here is derived from an EMBL/GenBank/DDBJ whole genome shotgun (WGS) entry which is preliminary data.</text>
</comment>
<dbReference type="InterPro" id="IPR036286">
    <property type="entry name" value="LexA/Signal_pep-like_sf"/>
</dbReference>
<dbReference type="RefSeq" id="WP_170063434.1">
    <property type="nucleotide sequence ID" value="NZ_PRDS01000009.1"/>
</dbReference>
<feature type="domain" description="HTH cro/C1-type" evidence="1">
    <location>
        <begin position="7"/>
        <end position="62"/>
    </location>
</feature>
<reference evidence="2 3" key="1">
    <citation type="submission" date="2018-01" db="EMBL/GenBank/DDBJ databases">
        <title>Genomic Encyclopedia of Archaeal and Bacterial Type Strains, Phase II (KMG-II): from individual species to whole genera.</title>
        <authorList>
            <person name="Goeker M."/>
        </authorList>
    </citation>
    <scope>NUCLEOTIDE SEQUENCE [LARGE SCALE GENOMIC DNA]</scope>
    <source>
        <strain evidence="2 3">DSM 12048</strain>
    </source>
</reference>
<sequence length="194" mass="21709">MEPSERLRLARERAGYETAADAARRFGWQIVTYRHHENGTRGFRRPDAIKYARAFRVSPEWILFGTGGPEKKAVPLVGYVGAGAEVFTLDDGTGALDEIDPPPGIGPDAVAVRVRGDSMWPRYMDGDVLIYDRHAPLDRIDGRECVVGLPDGRRFVKIVRKNPDGTFTLESWNAPPIHNVKLDWAAEIAWVKRA</sequence>
<evidence type="ECO:0000313" key="3">
    <source>
        <dbReference type="Proteomes" id="UP000239736"/>
    </source>
</evidence>
<dbReference type="GO" id="GO:0003677">
    <property type="term" value="F:DNA binding"/>
    <property type="evidence" value="ECO:0007669"/>
    <property type="project" value="InterPro"/>
</dbReference>
<dbReference type="Pfam" id="PF13560">
    <property type="entry name" value="HTH_31"/>
    <property type="match status" value="1"/>
</dbReference>
<dbReference type="SUPFAM" id="SSF47413">
    <property type="entry name" value="lambda repressor-like DNA-binding domains"/>
    <property type="match status" value="1"/>
</dbReference>
<dbReference type="Gene3D" id="1.10.260.40">
    <property type="entry name" value="lambda repressor-like DNA-binding domains"/>
    <property type="match status" value="1"/>
</dbReference>
<organism evidence="2 3">
    <name type="scientific">Albidovulum inexpectatum</name>
    <dbReference type="NCBI Taxonomy" id="196587"/>
    <lineage>
        <taxon>Bacteria</taxon>
        <taxon>Pseudomonadati</taxon>
        <taxon>Pseudomonadota</taxon>
        <taxon>Alphaproteobacteria</taxon>
        <taxon>Rhodobacterales</taxon>
        <taxon>Paracoccaceae</taxon>
        <taxon>Albidovulum</taxon>
    </lineage>
</organism>
<dbReference type="AlphaFoldDB" id="A0A2S5JE58"/>
<dbReference type="SUPFAM" id="SSF51306">
    <property type="entry name" value="LexA/Signal peptidase"/>
    <property type="match status" value="1"/>
</dbReference>
<dbReference type="CDD" id="cd06529">
    <property type="entry name" value="S24_LexA-like"/>
    <property type="match status" value="1"/>
</dbReference>
<dbReference type="InterPro" id="IPR039418">
    <property type="entry name" value="LexA-like"/>
</dbReference>
<gene>
    <name evidence="2" type="ORF">LV82_02577</name>
</gene>
<dbReference type="InterPro" id="IPR015927">
    <property type="entry name" value="Peptidase_S24_S26A/B/C"/>
</dbReference>
<dbReference type="EMBL" id="PRDS01000009">
    <property type="protein sequence ID" value="PPB79786.1"/>
    <property type="molecule type" value="Genomic_DNA"/>
</dbReference>
<protein>
    <submittedName>
        <fullName evidence="2">Helix-turn-helix protein</fullName>
    </submittedName>
</protein>
<dbReference type="PROSITE" id="PS50943">
    <property type="entry name" value="HTH_CROC1"/>
    <property type="match status" value="1"/>
</dbReference>
<dbReference type="InterPro" id="IPR001387">
    <property type="entry name" value="Cro/C1-type_HTH"/>
</dbReference>
<dbReference type="Proteomes" id="UP000239736">
    <property type="component" value="Unassembled WGS sequence"/>
</dbReference>
<dbReference type="InterPro" id="IPR010982">
    <property type="entry name" value="Lambda_DNA-bd_dom_sf"/>
</dbReference>
<evidence type="ECO:0000313" key="2">
    <source>
        <dbReference type="EMBL" id="PPB79786.1"/>
    </source>
</evidence>
<dbReference type="Pfam" id="PF00717">
    <property type="entry name" value="Peptidase_S24"/>
    <property type="match status" value="1"/>
</dbReference>